<dbReference type="InterPro" id="IPR005804">
    <property type="entry name" value="FA_desaturase_dom"/>
</dbReference>
<comment type="subcellular location">
    <subcellularLocation>
        <location evidence="1">Cell inner membrane</location>
        <topology evidence="1">Multi-pass membrane protein</topology>
    </subcellularLocation>
</comment>
<evidence type="ECO:0000256" key="9">
    <source>
        <dbReference type="ARBA" id="ARBA00023004"/>
    </source>
</evidence>
<dbReference type="GO" id="GO:0004497">
    <property type="term" value="F:monooxygenase activity"/>
    <property type="evidence" value="ECO:0007669"/>
    <property type="project" value="UniProtKB-KW"/>
</dbReference>
<name>A0A1W2EH63_9RHOB</name>
<keyword evidence="7 12" id="KW-1133">Transmembrane helix</keyword>
<keyword evidence="3" id="KW-1003">Cell membrane</keyword>
<dbReference type="Pfam" id="PF00487">
    <property type="entry name" value="FA_desaturase"/>
    <property type="match status" value="1"/>
</dbReference>
<dbReference type="CDD" id="cd03512">
    <property type="entry name" value="Alkane-hydroxylase"/>
    <property type="match status" value="1"/>
</dbReference>
<evidence type="ECO:0000256" key="8">
    <source>
        <dbReference type="ARBA" id="ARBA00023002"/>
    </source>
</evidence>
<keyword evidence="6" id="KW-0479">Metal-binding</keyword>
<evidence type="ECO:0000256" key="6">
    <source>
        <dbReference type="ARBA" id="ARBA00022723"/>
    </source>
</evidence>
<gene>
    <name evidence="14" type="ORF">SAMN06295998_1285</name>
</gene>
<keyword evidence="5 12" id="KW-0812">Transmembrane</keyword>
<accession>A0A1W2EH63</accession>
<dbReference type="AlphaFoldDB" id="A0A1W2EH63"/>
<dbReference type="OrthoDB" id="4759734at2"/>
<dbReference type="EMBL" id="FWYD01000028">
    <property type="protein sequence ID" value="SMD08478.1"/>
    <property type="molecule type" value="Genomic_DNA"/>
</dbReference>
<dbReference type="STRING" id="1387277.SAMN06295998_1285"/>
<feature type="transmembrane region" description="Helical" evidence="12">
    <location>
        <begin position="88"/>
        <end position="108"/>
    </location>
</feature>
<protein>
    <submittedName>
        <fullName evidence="14">Alkane 1-monooxygenase</fullName>
    </submittedName>
</protein>
<evidence type="ECO:0000256" key="1">
    <source>
        <dbReference type="ARBA" id="ARBA00004429"/>
    </source>
</evidence>
<keyword evidence="4" id="KW-0997">Cell inner membrane</keyword>
<evidence type="ECO:0000256" key="3">
    <source>
        <dbReference type="ARBA" id="ARBA00022475"/>
    </source>
</evidence>
<dbReference type="GO" id="GO:0046872">
    <property type="term" value="F:metal ion binding"/>
    <property type="evidence" value="ECO:0007669"/>
    <property type="project" value="UniProtKB-KW"/>
</dbReference>
<reference evidence="14 15" key="1">
    <citation type="submission" date="2017-04" db="EMBL/GenBank/DDBJ databases">
        <authorList>
            <person name="Afonso C.L."/>
            <person name="Miller P.J."/>
            <person name="Scott M.A."/>
            <person name="Spackman E."/>
            <person name="Goraichik I."/>
            <person name="Dimitrov K.M."/>
            <person name="Suarez D.L."/>
            <person name="Swayne D.E."/>
        </authorList>
    </citation>
    <scope>NUCLEOTIDE SEQUENCE [LARGE SCALE GENOMIC DNA]</scope>
    <source>
        <strain evidence="14 15">CGMCC 1.12644</strain>
    </source>
</reference>
<organism evidence="14 15">
    <name type="scientific">Primorskyibacter flagellatus</name>
    <dbReference type="NCBI Taxonomy" id="1387277"/>
    <lineage>
        <taxon>Bacteria</taxon>
        <taxon>Pseudomonadati</taxon>
        <taxon>Pseudomonadota</taxon>
        <taxon>Alphaproteobacteria</taxon>
        <taxon>Rhodobacterales</taxon>
        <taxon>Roseobacteraceae</taxon>
        <taxon>Primorskyibacter</taxon>
    </lineage>
</organism>
<feature type="transmembrane region" description="Helical" evidence="12">
    <location>
        <begin position="199"/>
        <end position="230"/>
    </location>
</feature>
<evidence type="ECO:0000256" key="11">
    <source>
        <dbReference type="ARBA" id="ARBA00023136"/>
    </source>
</evidence>
<dbReference type="Proteomes" id="UP000192330">
    <property type="component" value="Unassembled WGS sequence"/>
</dbReference>
<dbReference type="GO" id="GO:0005886">
    <property type="term" value="C:plasma membrane"/>
    <property type="evidence" value="ECO:0007669"/>
    <property type="project" value="UniProtKB-SubCell"/>
</dbReference>
<dbReference type="InterPro" id="IPR033885">
    <property type="entry name" value="AlkB/XylM"/>
</dbReference>
<evidence type="ECO:0000256" key="12">
    <source>
        <dbReference type="SAM" id="Phobius"/>
    </source>
</evidence>
<comment type="similarity">
    <text evidence="2">Belongs to the fatty acid desaturase type 1 family. AlkB subfamily.</text>
</comment>
<dbReference type="PANTHER" id="PTHR38674">
    <property type="entry name" value="ALKANE 1-MONOOXYGENASE 1"/>
    <property type="match status" value="1"/>
</dbReference>
<evidence type="ECO:0000256" key="4">
    <source>
        <dbReference type="ARBA" id="ARBA00022519"/>
    </source>
</evidence>
<feature type="transmembrane region" description="Helical" evidence="12">
    <location>
        <begin position="62"/>
        <end position="82"/>
    </location>
</feature>
<keyword evidence="8" id="KW-0560">Oxidoreductase</keyword>
<dbReference type="PANTHER" id="PTHR38674:SF1">
    <property type="entry name" value="ALKANE 1-MONOOXYGENASE 1"/>
    <property type="match status" value="1"/>
</dbReference>
<evidence type="ECO:0000313" key="15">
    <source>
        <dbReference type="Proteomes" id="UP000192330"/>
    </source>
</evidence>
<evidence type="ECO:0000256" key="10">
    <source>
        <dbReference type="ARBA" id="ARBA00023033"/>
    </source>
</evidence>
<proteinExistence type="inferred from homology"/>
<sequence>MARFTFITLTLVALLAIGLWQGGLWPWVALSFVTVFTYMMDRLIGPGASLAPGQEFPAGDALAVTLAVAHLVLLAAGVWAIAGGHLTGATAVAAFIGLGLFFGQVSNANAHELVHRSNRWLRRLGVTVYVSLLFGHHASAHIRVHHVNVATTADPNSARAGEGFYRFAARAWAGSFRAGLRAETALRARAASPALLHPYAVYLGGAGVVLIVAFLLAGFAGVLVLCGLAAHAQMQLLLSDYVQHYGLRRHRRADGRTEPVGPQHSWNAPQWFSSALVLNATRHSDHHQRPATPYPALDLRSASMPILPRSLPVMAMLALWPPLWRRVMDPQVAEWDAKNRQSAAV</sequence>
<keyword evidence="15" id="KW-1185">Reference proteome</keyword>
<evidence type="ECO:0000256" key="2">
    <source>
        <dbReference type="ARBA" id="ARBA00010823"/>
    </source>
</evidence>
<feature type="domain" description="Fatty acid desaturase" evidence="13">
    <location>
        <begin position="92"/>
        <end position="309"/>
    </location>
</feature>
<keyword evidence="11 12" id="KW-0472">Membrane</keyword>
<evidence type="ECO:0000259" key="13">
    <source>
        <dbReference type="Pfam" id="PF00487"/>
    </source>
</evidence>
<evidence type="ECO:0000256" key="5">
    <source>
        <dbReference type="ARBA" id="ARBA00022692"/>
    </source>
</evidence>
<dbReference type="GO" id="GO:0006629">
    <property type="term" value="P:lipid metabolic process"/>
    <property type="evidence" value="ECO:0007669"/>
    <property type="project" value="InterPro"/>
</dbReference>
<evidence type="ECO:0000256" key="7">
    <source>
        <dbReference type="ARBA" id="ARBA00022989"/>
    </source>
</evidence>
<evidence type="ECO:0000313" key="14">
    <source>
        <dbReference type="EMBL" id="SMD08478.1"/>
    </source>
</evidence>
<keyword evidence="10 14" id="KW-0503">Monooxygenase</keyword>
<keyword evidence="9" id="KW-0408">Iron</keyword>